<accession>A0A6G1C5E7</accession>
<keyword evidence="3" id="KW-1185">Reference proteome</keyword>
<evidence type="ECO:0000256" key="1">
    <source>
        <dbReference type="SAM" id="MobiDB-lite"/>
    </source>
</evidence>
<dbReference type="AlphaFoldDB" id="A0A6G1C5E7"/>
<sequence>MDGKQHSGQRNGRLVQGWCTPGRGGGASLPPPHPSATVPTGNVEWYKQGPKWQQGGHPAFELPPSLTGLNWQPLLATGPMMPP</sequence>
<dbReference type="EMBL" id="SPHZ02000010">
    <property type="protein sequence ID" value="KAF0894773.1"/>
    <property type="molecule type" value="Genomic_DNA"/>
</dbReference>
<feature type="compositionally biased region" description="Polar residues" evidence="1">
    <location>
        <begin position="1"/>
        <end position="10"/>
    </location>
</feature>
<protein>
    <submittedName>
        <fullName evidence="2">Uncharacterized protein</fullName>
    </submittedName>
</protein>
<reference evidence="2 3" key="1">
    <citation type="submission" date="2019-11" db="EMBL/GenBank/DDBJ databases">
        <title>Whole genome sequence of Oryza granulata.</title>
        <authorList>
            <person name="Li W."/>
        </authorList>
    </citation>
    <scope>NUCLEOTIDE SEQUENCE [LARGE SCALE GENOMIC DNA]</scope>
    <source>
        <strain evidence="3">cv. Menghai</strain>
        <tissue evidence="2">Leaf</tissue>
    </source>
</reference>
<evidence type="ECO:0000313" key="3">
    <source>
        <dbReference type="Proteomes" id="UP000479710"/>
    </source>
</evidence>
<name>A0A6G1C5E7_9ORYZ</name>
<evidence type="ECO:0000313" key="2">
    <source>
        <dbReference type="EMBL" id="KAF0894773.1"/>
    </source>
</evidence>
<dbReference type="Proteomes" id="UP000479710">
    <property type="component" value="Unassembled WGS sequence"/>
</dbReference>
<organism evidence="2 3">
    <name type="scientific">Oryza meyeriana var. granulata</name>
    <dbReference type="NCBI Taxonomy" id="110450"/>
    <lineage>
        <taxon>Eukaryota</taxon>
        <taxon>Viridiplantae</taxon>
        <taxon>Streptophyta</taxon>
        <taxon>Embryophyta</taxon>
        <taxon>Tracheophyta</taxon>
        <taxon>Spermatophyta</taxon>
        <taxon>Magnoliopsida</taxon>
        <taxon>Liliopsida</taxon>
        <taxon>Poales</taxon>
        <taxon>Poaceae</taxon>
        <taxon>BOP clade</taxon>
        <taxon>Oryzoideae</taxon>
        <taxon>Oryzeae</taxon>
        <taxon>Oryzinae</taxon>
        <taxon>Oryza</taxon>
        <taxon>Oryza meyeriana</taxon>
    </lineage>
</organism>
<feature type="region of interest" description="Disordered" evidence="1">
    <location>
        <begin position="1"/>
        <end position="40"/>
    </location>
</feature>
<comment type="caution">
    <text evidence="2">The sequence shown here is derived from an EMBL/GenBank/DDBJ whole genome shotgun (WGS) entry which is preliminary data.</text>
</comment>
<gene>
    <name evidence="2" type="ORF">E2562_003657</name>
</gene>
<proteinExistence type="predicted"/>